<gene>
    <name evidence="1" type="ORF">GCM10022215_24290</name>
</gene>
<evidence type="ECO:0000313" key="1">
    <source>
        <dbReference type="EMBL" id="GAA4120542.1"/>
    </source>
</evidence>
<protein>
    <submittedName>
        <fullName evidence="1">Uncharacterized protein</fullName>
    </submittedName>
</protein>
<evidence type="ECO:0000313" key="2">
    <source>
        <dbReference type="Proteomes" id="UP001501495"/>
    </source>
</evidence>
<reference evidence="2" key="1">
    <citation type="journal article" date="2019" name="Int. J. Syst. Evol. Microbiol.">
        <title>The Global Catalogue of Microorganisms (GCM) 10K type strain sequencing project: providing services to taxonomists for standard genome sequencing and annotation.</title>
        <authorList>
            <consortium name="The Broad Institute Genomics Platform"/>
            <consortium name="The Broad Institute Genome Sequencing Center for Infectious Disease"/>
            <person name="Wu L."/>
            <person name="Ma J."/>
        </authorList>
    </citation>
    <scope>NUCLEOTIDE SEQUENCE [LARGE SCALE GENOMIC DNA]</scope>
    <source>
        <strain evidence="2">JCM 16703</strain>
    </source>
</reference>
<dbReference type="RefSeq" id="WP_344733665.1">
    <property type="nucleotide sequence ID" value="NZ_BAAAZH010000016.1"/>
</dbReference>
<dbReference type="EMBL" id="BAAAZH010000016">
    <property type="protein sequence ID" value="GAA4120542.1"/>
    <property type="molecule type" value="Genomic_DNA"/>
</dbReference>
<name>A0ABP7XJU7_9ACTN</name>
<comment type="caution">
    <text evidence="1">The sequence shown here is derived from an EMBL/GenBank/DDBJ whole genome shotgun (WGS) entry which is preliminary data.</text>
</comment>
<dbReference type="Proteomes" id="UP001501495">
    <property type="component" value="Unassembled WGS sequence"/>
</dbReference>
<keyword evidence="2" id="KW-1185">Reference proteome</keyword>
<organism evidence="1 2">
    <name type="scientific">Nocardioides fonticola</name>
    <dbReference type="NCBI Taxonomy" id="450363"/>
    <lineage>
        <taxon>Bacteria</taxon>
        <taxon>Bacillati</taxon>
        <taxon>Actinomycetota</taxon>
        <taxon>Actinomycetes</taxon>
        <taxon>Propionibacteriales</taxon>
        <taxon>Nocardioidaceae</taxon>
        <taxon>Nocardioides</taxon>
    </lineage>
</organism>
<accession>A0ABP7XJU7</accession>
<sequence>MVDDDAWLDAWVEITHIDGPIRVENCSSTDPLPPSFPLGFAPAAKYLHPRVPVEPLLWDGDQA</sequence>
<proteinExistence type="predicted"/>